<sequence>MLDAMNKVDRVLQEIENFTAAEIRELLKKMAERIELLGWLKVADTAFSEWDNEEDAVYDQL</sequence>
<organism evidence="1 2">
    <name type="scientific">Pelotomaculum schinkii</name>
    <dbReference type="NCBI Taxonomy" id="78350"/>
    <lineage>
        <taxon>Bacteria</taxon>
        <taxon>Bacillati</taxon>
        <taxon>Bacillota</taxon>
        <taxon>Clostridia</taxon>
        <taxon>Eubacteriales</taxon>
        <taxon>Desulfotomaculaceae</taxon>
        <taxon>Pelotomaculum</taxon>
    </lineage>
</organism>
<name>A0A4Y7R7L6_9FIRM</name>
<dbReference type="AlphaFoldDB" id="A0A4Y7R7L6"/>
<protein>
    <submittedName>
        <fullName evidence="1">Uncharacterized protein</fullName>
    </submittedName>
</protein>
<dbReference type="Proteomes" id="UP000298324">
    <property type="component" value="Unassembled WGS sequence"/>
</dbReference>
<dbReference type="EMBL" id="QFGA01000003">
    <property type="protein sequence ID" value="TEB04756.1"/>
    <property type="molecule type" value="Genomic_DNA"/>
</dbReference>
<proteinExistence type="predicted"/>
<gene>
    <name evidence="1" type="ORF">Psch_03518</name>
</gene>
<evidence type="ECO:0000313" key="1">
    <source>
        <dbReference type="EMBL" id="TEB04756.1"/>
    </source>
</evidence>
<dbReference type="RefSeq" id="WP_190259085.1">
    <property type="nucleotide sequence ID" value="NZ_QFGA01000003.1"/>
</dbReference>
<comment type="caution">
    <text evidence="1">The sequence shown here is derived from an EMBL/GenBank/DDBJ whole genome shotgun (WGS) entry which is preliminary data.</text>
</comment>
<keyword evidence="2" id="KW-1185">Reference proteome</keyword>
<reference evidence="1 2" key="1">
    <citation type="journal article" date="2018" name="Environ. Microbiol.">
        <title>Novel energy conservation strategies and behaviour of Pelotomaculum schinkii driving syntrophic propionate catabolism.</title>
        <authorList>
            <person name="Hidalgo-Ahumada C.A.P."/>
            <person name="Nobu M.K."/>
            <person name="Narihiro T."/>
            <person name="Tamaki H."/>
            <person name="Liu W.T."/>
            <person name="Kamagata Y."/>
            <person name="Stams A.J.M."/>
            <person name="Imachi H."/>
            <person name="Sousa D.Z."/>
        </authorList>
    </citation>
    <scope>NUCLEOTIDE SEQUENCE [LARGE SCALE GENOMIC DNA]</scope>
    <source>
        <strain evidence="1 2">HH</strain>
    </source>
</reference>
<accession>A0A4Y7R7L6</accession>
<evidence type="ECO:0000313" key="2">
    <source>
        <dbReference type="Proteomes" id="UP000298324"/>
    </source>
</evidence>